<dbReference type="RefSeq" id="WP_161338728.1">
    <property type="nucleotide sequence ID" value="NZ_JBHSDG010000005.1"/>
</dbReference>
<dbReference type="EMBL" id="WTVA01000003">
    <property type="protein sequence ID" value="MZR22276.1"/>
    <property type="molecule type" value="Genomic_DNA"/>
</dbReference>
<evidence type="ECO:0000313" key="3">
    <source>
        <dbReference type="Proteomes" id="UP000445696"/>
    </source>
</evidence>
<evidence type="ECO:0000256" key="1">
    <source>
        <dbReference type="SAM" id="Phobius"/>
    </source>
</evidence>
<sequence length="129" mass="13517">MKTPAFLAPYVDGSAPVRLFQGLVVGAIATMAIGFGFGGWETGGLVEKKVAKASISAKVSALAPICAERFAMAAKTDSELIVNLNAISSWQRDDHLRDAGWVTFPGGATPDDNVASACLELIEADFKTD</sequence>
<dbReference type="OrthoDB" id="5514977at2"/>
<organism evidence="2 3">
    <name type="scientific">Sneathiella chungangensis</name>
    <dbReference type="NCBI Taxonomy" id="1418234"/>
    <lineage>
        <taxon>Bacteria</taxon>
        <taxon>Pseudomonadati</taxon>
        <taxon>Pseudomonadota</taxon>
        <taxon>Alphaproteobacteria</taxon>
        <taxon>Sneathiellales</taxon>
        <taxon>Sneathiellaceae</taxon>
        <taxon>Sneathiella</taxon>
    </lineage>
</organism>
<feature type="transmembrane region" description="Helical" evidence="1">
    <location>
        <begin position="20"/>
        <end position="40"/>
    </location>
</feature>
<keyword evidence="3" id="KW-1185">Reference proteome</keyword>
<name>A0A845MG21_9PROT</name>
<dbReference type="AlphaFoldDB" id="A0A845MG21"/>
<keyword evidence="1" id="KW-0812">Transmembrane</keyword>
<keyword evidence="1" id="KW-1133">Transmembrane helix</keyword>
<proteinExistence type="predicted"/>
<dbReference type="Proteomes" id="UP000445696">
    <property type="component" value="Unassembled WGS sequence"/>
</dbReference>
<accession>A0A845MG21</accession>
<evidence type="ECO:0000313" key="2">
    <source>
        <dbReference type="EMBL" id="MZR22276.1"/>
    </source>
</evidence>
<gene>
    <name evidence="2" type="ORF">GQF03_08035</name>
</gene>
<comment type="caution">
    <text evidence="2">The sequence shown here is derived from an EMBL/GenBank/DDBJ whole genome shotgun (WGS) entry which is preliminary data.</text>
</comment>
<reference evidence="2 3" key="1">
    <citation type="journal article" date="2014" name="Int. J. Syst. Evol. Microbiol.">
        <title>Sneathiella chungangensis sp. nov., isolated from a marine sand, and emended description of the genus Sneathiella.</title>
        <authorList>
            <person name="Siamphan C."/>
            <person name="Kim H."/>
            <person name="Lee J.S."/>
            <person name="Kim W."/>
        </authorList>
    </citation>
    <scope>NUCLEOTIDE SEQUENCE [LARGE SCALE GENOMIC DNA]</scope>
    <source>
        <strain evidence="2 3">KCTC 32476</strain>
    </source>
</reference>
<protein>
    <submittedName>
        <fullName evidence="2">Uncharacterized protein</fullName>
    </submittedName>
</protein>
<keyword evidence="1" id="KW-0472">Membrane</keyword>